<organism evidence="8 9">
    <name type="scientific">Cadophora malorum</name>
    <dbReference type="NCBI Taxonomy" id="108018"/>
    <lineage>
        <taxon>Eukaryota</taxon>
        <taxon>Fungi</taxon>
        <taxon>Dikarya</taxon>
        <taxon>Ascomycota</taxon>
        <taxon>Pezizomycotina</taxon>
        <taxon>Leotiomycetes</taxon>
        <taxon>Helotiales</taxon>
        <taxon>Ploettnerulaceae</taxon>
        <taxon>Cadophora</taxon>
    </lineage>
</organism>
<dbReference type="PROSITE" id="PS00463">
    <property type="entry name" value="ZN2_CY6_FUNGAL_1"/>
    <property type="match status" value="1"/>
</dbReference>
<keyword evidence="1" id="KW-0479">Metal-binding</keyword>
<evidence type="ECO:0000256" key="5">
    <source>
        <dbReference type="ARBA" id="ARBA00023163"/>
    </source>
</evidence>
<evidence type="ECO:0000256" key="6">
    <source>
        <dbReference type="ARBA" id="ARBA00023242"/>
    </source>
</evidence>
<evidence type="ECO:0000313" key="9">
    <source>
        <dbReference type="Proteomes" id="UP000664132"/>
    </source>
</evidence>
<evidence type="ECO:0000256" key="1">
    <source>
        <dbReference type="ARBA" id="ARBA00022723"/>
    </source>
</evidence>
<proteinExistence type="predicted"/>
<comment type="caution">
    <text evidence="8">The sequence shown here is derived from an EMBL/GenBank/DDBJ whole genome shotgun (WGS) entry which is preliminary data.</text>
</comment>
<evidence type="ECO:0000259" key="7">
    <source>
        <dbReference type="PROSITE" id="PS50048"/>
    </source>
</evidence>
<keyword evidence="4" id="KW-0238">DNA-binding</keyword>
<gene>
    <name evidence="8" type="ORF">IFR04_013637</name>
</gene>
<evidence type="ECO:0000256" key="4">
    <source>
        <dbReference type="ARBA" id="ARBA00023125"/>
    </source>
</evidence>
<evidence type="ECO:0000256" key="3">
    <source>
        <dbReference type="ARBA" id="ARBA00023015"/>
    </source>
</evidence>
<dbReference type="InterPro" id="IPR052360">
    <property type="entry name" value="Transcr_Regulatory_Proteins"/>
</dbReference>
<dbReference type="SMART" id="SM00066">
    <property type="entry name" value="GAL4"/>
    <property type="match status" value="1"/>
</dbReference>
<keyword evidence="6" id="KW-0539">Nucleus</keyword>
<protein>
    <recommendedName>
        <fullName evidence="7">Zn(2)-C6 fungal-type domain-containing protein</fullName>
    </recommendedName>
</protein>
<dbReference type="Proteomes" id="UP000664132">
    <property type="component" value="Unassembled WGS sequence"/>
</dbReference>
<dbReference type="GO" id="GO:0008270">
    <property type="term" value="F:zinc ion binding"/>
    <property type="evidence" value="ECO:0007669"/>
    <property type="project" value="InterPro"/>
</dbReference>
<reference evidence="8" key="1">
    <citation type="submission" date="2021-02" db="EMBL/GenBank/DDBJ databases">
        <title>Genome sequence Cadophora malorum strain M34.</title>
        <authorList>
            <person name="Stefanovic E."/>
            <person name="Vu D."/>
            <person name="Scully C."/>
            <person name="Dijksterhuis J."/>
            <person name="Roader J."/>
            <person name="Houbraken J."/>
        </authorList>
    </citation>
    <scope>NUCLEOTIDE SEQUENCE</scope>
    <source>
        <strain evidence="8">M34</strain>
    </source>
</reference>
<dbReference type="AlphaFoldDB" id="A0A8H7T4W4"/>
<feature type="domain" description="Zn(2)-C6 fungal-type" evidence="7">
    <location>
        <begin position="16"/>
        <end position="46"/>
    </location>
</feature>
<keyword evidence="9" id="KW-1185">Reference proteome</keyword>
<sequence>MLKQGKRKSAPKSRNGCLTCRARRVKCDERLPVCTLCSRIQRPCVWKRTQPNSRRPLLPQETDQLHQAQPSEILHFVNQDEAHYFRVYQEEACLELSRYNKSSAWSYTLLQACYHEPFVLRAVVAIGAFNKSIKQGYFATAGPASERKANMEIANRHQTFALASYDRAIVGMQQIVPVPQDPSSLRNALLACLVIYCIELLLKSPTTALNQGQNGYSLLQQWSDNKHAQNTGLSSPNSSIVDDEIFHEYGRIELYHAIRWGIKDLPRHMKRRREGAVTVQNMSTRFSILEEARRFQQLIMRRTFHLVDESYARNIMLKQDLRHPYTADSPGELMDPCYVPMDLVADRDQYLKDIRRWIKAFEPILTKAMDSSDPLTQSEVALLQIQVLNAEISLAGAFFTKQTEHDQFLPSFTQIVSLSRHINRSNLKLWNTSSPVFNFPDSIEKPLYDTAMFCRDKTLREEALTILRTTAHRDPTRQQARLATRASFIVSLEEANRLPDGTIPEDGRWKLIWILHHYKEPENDMTIVCSRKIGYPMGEQYPAQREWKRMTFTEDEAETMASPAWNEDIHFSSWAPKRNFSKPACISWREVHDELLGRTDRSRIS</sequence>
<dbReference type="EMBL" id="JAFJYH010000327">
    <property type="protein sequence ID" value="KAG4413212.1"/>
    <property type="molecule type" value="Genomic_DNA"/>
</dbReference>
<dbReference type="PANTHER" id="PTHR36206">
    <property type="entry name" value="ASPERCRYPTIN BIOSYNTHESIS CLUSTER-SPECIFIC TRANSCRIPTION REGULATOR ATNN-RELATED"/>
    <property type="match status" value="1"/>
</dbReference>
<dbReference type="Pfam" id="PF00172">
    <property type="entry name" value="Zn_clus"/>
    <property type="match status" value="1"/>
</dbReference>
<dbReference type="GO" id="GO:0003677">
    <property type="term" value="F:DNA binding"/>
    <property type="evidence" value="ECO:0007669"/>
    <property type="project" value="UniProtKB-KW"/>
</dbReference>
<dbReference type="GO" id="GO:0000981">
    <property type="term" value="F:DNA-binding transcription factor activity, RNA polymerase II-specific"/>
    <property type="evidence" value="ECO:0007669"/>
    <property type="project" value="InterPro"/>
</dbReference>
<dbReference type="InterPro" id="IPR036864">
    <property type="entry name" value="Zn2-C6_fun-type_DNA-bd_sf"/>
</dbReference>
<dbReference type="PANTHER" id="PTHR36206:SF4">
    <property type="entry name" value="HYPOTHETICAL CONSERVED PROTEIN (EUROFUNG)-RELATED"/>
    <property type="match status" value="1"/>
</dbReference>
<name>A0A8H7T4W4_9HELO</name>
<dbReference type="SUPFAM" id="SSF57701">
    <property type="entry name" value="Zn2/Cys6 DNA-binding domain"/>
    <property type="match status" value="1"/>
</dbReference>
<keyword evidence="2" id="KW-0862">Zinc</keyword>
<dbReference type="PROSITE" id="PS50048">
    <property type="entry name" value="ZN2_CY6_FUNGAL_2"/>
    <property type="match status" value="1"/>
</dbReference>
<dbReference type="Gene3D" id="4.10.240.10">
    <property type="entry name" value="Zn(2)-C6 fungal-type DNA-binding domain"/>
    <property type="match status" value="1"/>
</dbReference>
<dbReference type="CDD" id="cd00067">
    <property type="entry name" value="GAL4"/>
    <property type="match status" value="1"/>
</dbReference>
<evidence type="ECO:0000313" key="8">
    <source>
        <dbReference type="EMBL" id="KAG4413212.1"/>
    </source>
</evidence>
<keyword evidence="3" id="KW-0805">Transcription regulation</keyword>
<evidence type="ECO:0000256" key="2">
    <source>
        <dbReference type="ARBA" id="ARBA00022833"/>
    </source>
</evidence>
<accession>A0A8H7T4W4</accession>
<dbReference type="InterPro" id="IPR001138">
    <property type="entry name" value="Zn2Cys6_DnaBD"/>
</dbReference>
<dbReference type="OrthoDB" id="3172332at2759"/>
<keyword evidence="5" id="KW-0804">Transcription</keyword>